<evidence type="ECO:0000259" key="1">
    <source>
        <dbReference type="Pfam" id="PF10135"/>
    </source>
</evidence>
<sequence>MTTVNATPYSITEQGSLQNLSRKEQARQVAEQFEGVYLTQMLSSMFEGIGKDDAFGGSYAEDTYRGLLTETYADTITKSGGMGIADSIMRELISLQEVEQ</sequence>
<accession>A0A2N5XWQ6</accession>
<keyword evidence="3" id="KW-1185">Reference proteome</keyword>
<comment type="caution">
    <text evidence="2">The sequence shown here is derived from an EMBL/GenBank/DDBJ whole genome shotgun (WGS) entry which is preliminary data.</text>
</comment>
<dbReference type="EMBL" id="PKUQ01000001">
    <property type="protein sequence ID" value="PLW78848.1"/>
    <property type="molecule type" value="Genomic_DNA"/>
</dbReference>
<proteinExistence type="predicted"/>
<dbReference type="RefSeq" id="WP_101531932.1">
    <property type="nucleotide sequence ID" value="NZ_PKUQ01000001.1"/>
</dbReference>
<feature type="domain" description="Flagellar protein FlgJ N-terminal" evidence="1">
    <location>
        <begin position="44"/>
        <end position="90"/>
    </location>
</feature>
<gene>
    <name evidence="2" type="ORF">C0081_00985</name>
</gene>
<reference evidence="2 3" key="1">
    <citation type="submission" date="2018-01" db="EMBL/GenBank/DDBJ databases">
        <title>The draft genome sequence of Cohaesibacter sp. H1304.</title>
        <authorList>
            <person name="Wang N.-N."/>
            <person name="Du Z.-J."/>
        </authorList>
    </citation>
    <scope>NUCLEOTIDE SEQUENCE [LARGE SCALE GENOMIC DNA]</scope>
    <source>
        <strain evidence="2 3">H1304</strain>
    </source>
</reference>
<dbReference type="InterPro" id="IPR019301">
    <property type="entry name" value="Flagellar_prot_FlgJ_N"/>
</dbReference>
<name>A0A2N5XWQ6_9HYPH</name>
<organism evidence="2 3">
    <name type="scientific">Cohaesibacter celericrescens</name>
    <dbReference type="NCBI Taxonomy" id="2067669"/>
    <lineage>
        <taxon>Bacteria</taxon>
        <taxon>Pseudomonadati</taxon>
        <taxon>Pseudomonadota</taxon>
        <taxon>Alphaproteobacteria</taxon>
        <taxon>Hyphomicrobiales</taxon>
        <taxon>Cohaesibacteraceae</taxon>
    </lineage>
</organism>
<evidence type="ECO:0000313" key="2">
    <source>
        <dbReference type="EMBL" id="PLW78848.1"/>
    </source>
</evidence>
<dbReference type="OrthoDB" id="7862954at2"/>
<evidence type="ECO:0000313" key="3">
    <source>
        <dbReference type="Proteomes" id="UP000234881"/>
    </source>
</evidence>
<protein>
    <recommendedName>
        <fullName evidence="1">Flagellar protein FlgJ N-terminal domain-containing protein</fullName>
    </recommendedName>
</protein>
<dbReference type="Pfam" id="PF10135">
    <property type="entry name" value="Rod-binding"/>
    <property type="match status" value="1"/>
</dbReference>
<dbReference type="AlphaFoldDB" id="A0A2N5XWQ6"/>
<dbReference type="Proteomes" id="UP000234881">
    <property type="component" value="Unassembled WGS sequence"/>
</dbReference>